<keyword evidence="4" id="KW-1185">Reference proteome</keyword>
<dbReference type="InterPro" id="IPR008991">
    <property type="entry name" value="Translation_prot_SH3-like_sf"/>
</dbReference>
<evidence type="ECO:0000256" key="1">
    <source>
        <dbReference type="SAM" id="MobiDB-lite"/>
    </source>
</evidence>
<evidence type="ECO:0000313" key="4">
    <source>
        <dbReference type="Proteomes" id="UP001444661"/>
    </source>
</evidence>
<dbReference type="PANTHER" id="PTHR11673">
    <property type="entry name" value="TRANSLATION INITIATION FACTOR 5A FAMILY MEMBER"/>
    <property type="match status" value="1"/>
</dbReference>
<dbReference type="SUPFAM" id="SSF50249">
    <property type="entry name" value="Nucleic acid-binding proteins"/>
    <property type="match status" value="1"/>
</dbReference>
<dbReference type="InterPro" id="IPR012340">
    <property type="entry name" value="NA-bd_OB-fold"/>
</dbReference>
<gene>
    <name evidence="3" type="ORF">PG993_012205</name>
</gene>
<dbReference type="SUPFAM" id="SSF50104">
    <property type="entry name" value="Translation proteins SH3-like domain"/>
    <property type="match status" value="1"/>
</dbReference>
<dbReference type="InterPro" id="IPR001884">
    <property type="entry name" value="IF5A-like"/>
</dbReference>
<feature type="domain" description="Translation initiation factor 5A-like N-terminal" evidence="2">
    <location>
        <begin position="345"/>
        <end position="399"/>
    </location>
</feature>
<dbReference type="Proteomes" id="UP001444661">
    <property type="component" value="Unassembled WGS sequence"/>
</dbReference>
<evidence type="ECO:0000259" key="2">
    <source>
        <dbReference type="Pfam" id="PF21485"/>
    </source>
</evidence>
<dbReference type="Gene3D" id="2.30.30.30">
    <property type="match status" value="1"/>
</dbReference>
<proteinExistence type="predicted"/>
<sequence length="490" mass="55177">MPRNIATTQIAQRTSASPTWICSLLFPLLSPKSDRFIIPILSISHPYFKGQPYVDLDLPLPQTLHPIQTILLFVNLEPVTGIKEEQEESSCLPFASSKGCREGFSRAPKAANLDFEARVPVPFSVFPSSYKETAPVETTTQTHEELEIHVPPKKAGRVGQYSSTSVSAQLPPRQEEEVRITREEEQYRRPGVHRHEHEYYEEHRPARPTPTPTYSTHDDSYDVVDHQHRPHHSPIDVIEREYRARAHPVYKEDIRVESTVDAAPCPPPSRHSHSRPVYQEEIRVSESTLEPHHHHHHTPTRHQDIKVVEETVEYSQTPKPAKSTTSIPLRGCCSPQHRLSLGPPNTVSIPCHHIRMGDILILQGRPCQVIRISTSGATGQHRYLGVDLFTKQLHEESSQVQHPGPSVVVQTMFGPVFKQYRVLDMQDGNIVAMTESGDVKPGLPVSEQGNLWGRLTQAFESGRGSVRVLVLTDAGRELAVDMKVIHGSRL</sequence>
<protein>
    <submittedName>
        <fullName evidence="3">Woronin body major protein</fullName>
    </submittedName>
</protein>
<dbReference type="CDD" id="cd04469">
    <property type="entry name" value="S1_Hex1"/>
    <property type="match status" value="1"/>
</dbReference>
<dbReference type="InterPro" id="IPR048670">
    <property type="entry name" value="IF5A-like_N"/>
</dbReference>
<accession>A0ABR1S447</accession>
<name>A0ABR1S447_9PEZI</name>
<dbReference type="Gene3D" id="2.40.50.140">
    <property type="entry name" value="Nucleic acid-binding proteins"/>
    <property type="match status" value="1"/>
</dbReference>
<feature type="region of interest" description="Disordered" evidence="1">
    <location>
        <begin position="155"/>
        <end position="179"/>
    </location>
</feature>
<evidence type="ECO:0000313" key="3">
    <source>
        <dbReference type="EMBL" id="KAK8024139.1"/>
    </source>
</evidence>
<comment type="caution">
    <text evidence="3">The sequence shown here is derived from an EMBL/GenBank/DDBJ whole genome shotgun (WGS) entry which is preliminary data.</text>
</comment>
<dbReference type="Pfam" id="PF21485">
    <property type="entry name" value="IF5A-like_N"/>
    <property type="match status" value="1"/>
</dbReference>
<organism evidence="3 4">
    <name type="scientific">Apiospora rasikravindrae</name>
    <dbReference type="NCBI Taxonomy" id="990691"/>
    <lineage>
        <taxon>Eukaryota</taxon>
        <taxon>Fungi</taxon>
        <taxon>Dikarya</taxon>
        <taxon>Ascomycota</taxon>
        <taxon>Pezizomycotina</taxon>
        <taxon>Sordariomycetes</taxon>
        <taxon>Xylariomycetidae</taxon>
        <taxon>Amphisphaeriales</taxon>
        <taxon>Apiosporaceae</taxon>
        <taxon>Apiospora</taxon>
    </lineage>
</organism>
<dbReference type="InterPro" id="IPR037318">
    <property type="entry name" value="Hex1_S1"/>
</dbReference>
<dbReference type="InterPro" id="IPR014722">
    <property type="entry name" value="Rib_uL2_dom2"/>
</dbReference>
<dbReference type="EMBL" id="JAQQWK010000011">
    <property type="protein sequence ID" value="KAK8024139.1"/>
    <property type="molecule type" value="Genomic_DNA"/>
</dbReference>
<reference evidence="3 4" key="1">
    <citation type="submission" date="2023-01" db="EMBL/GenBank/DDBJ databases">
        <title>Analysis of 21 Apiospora genomes using comparative genomics revels a genus with tremendous synthesis potential of carbohydrate active enzymes and secondary metabolites.</title>
        <authorList>
            <person name="Sorensen T."/>
        </authorList>
    </citation>
    <scope>NUCLEOTIDE SEQUENCE [LARGE SCALE GENOMIC DNA]</scope>
    <source>
        <strain evidence="3 4">CBS 33761</strain>
    </source>
</reference>